<protein>
    <submittedName>
        <fullName evidence="2">Uncharacterized protein</fullName>
    </submittedName>
</protein>
<sequence>MVAVVRERDVRTLPFVFRTEAEAEPTIGGRVATGTTIHADGATAWDALHSRFPPPALAGKAARARHGMVMDVLRRGVWERPSMRNVLLACALVLGGPVGCSPSYTPGEYADVGYRAPARVEAPAAPARNRVRAAVRRKGAPAPSAGAVGAARPGAPQAGAGPG</sequence>
<reference evidence="2 3" key="1">
    <citation type="journal article" date="2019" name="Int. J. Syst. Evol. Microbiol.">
        <title>The Global Catalogue of Microorganisms (GCM) 10K type strain sequencing project: providing services to taxonomists for standard genome sequencing and annotation.</title>
        <authorList>
            <consortium name="The Broad Institute Genomics Platform"/>
            <consortium name="The Broad Institute Genome Sequencing Center for Infectious Disease"/>
            <person name="Wu L."/>
            <person name="Ma J."/>
        </authorList>
    </citation>
    <scope>NUCLEOTIDE SEQUENCE [LARGE SCALE GENOMIC DNA]</scope>
    <source>
        <strain evidence="2 3">JCM 9933</strain>
    </source>
</reference>
<keyword evidence="3" id="KW-1185">Reference proteome</keyword>
<organism evidence="2 3">
    <name type="scientific">Craurococcus roseus</name>
    <dbReference type="NCBI Taxonomy" id="77585"/>
    <lineage>
        <taxon>Bacteria</taxon>
        <taxon>Pseudomonadati</taxon>
        <taxon>Pseudomonadota</taxon>
        <taxon>Alphaproteobacteria</taxon>
        <taxon>Acetobacterales</taxon>
        <taxon>Acetobacteraceae</taxon>
        <taxon>Craurococcus</taxon>
    </lineage>
</organism>
<dbReference type="EMBL" id="BAAAFZ010000008">
    <property type="protein sequence ID" value="GAA0571012.1"/>
    <property type="molecule type" value="Genomic_DNA"/>
</dbReference>
<comment type="caution">
    <text evidence="2">The sequence shown here is derived from an EMBL/GenBank/DDBJ whole genome shotgun (WGS) entry which is preliminary data.</text>
</comment>
<evidence type="ECO:0000313" key="3">
    <source>
        <dbReference type="Proteomes" id="UP001501588"/>
    </source>
</evidence>
<accession>A0ABN1EQM2</accession>
<proteinExistence type="predicted"/>
<gene>
    <name evidence="2" type="ORF">GCM10009416_07010</name>
</gene>
<evidence type="ECO:0000313" key="2">
    <source>
        <dbReference type="EMBL" id="GAA0571012.1"/>
    </source>
</evidence>
<name>A0ABN1EQM2_9PROT</name>
<feature type="region of interest" description="Disordered" evidence="1">
    <location>
        <begin position="134"/>
        <end position="163"/>
    </location>
</feature>
<feature type="compositionally biased region" description="Low complexity" evidence="1">
    <location>
        <begin position="140"/>
        <end position="163"/>
    </location>
</feature>
<dbReference type="Proteomes" id="UP001501588">
    <property type="component" value="Unassembled WGS sequence"/>
</dbReference>
<evidence type="ECO:0000256" key="1">
    <source>
        <dbReference type="SAM" id="MobiDB-lite"/>
    </source>
</evidence>